<evidence type="ECO:0000313" key="2">
    <source>
        <dbReference type="Proteomes" id="UP000094936"/>
    </source>
</evidence>
<dbReference type="EMBL" id="LYBM01000006">
    <property type="protein sequence ID" value="ODA35137.1"/>
    <property type="molecule type" value="Genomic_DNA"/>
</dbReference>
<gene>
    <name evidence="1" type="ORF">A8L45_05555</name>
</gene>
<name>A0A1C3EPH7_9GAMM</name>
<dbReference type="AlphaFoldDB" id="A0A1C3EPH7"/>
<evidence type="ECO:0000313" key="1">
    <source>
        <dbReference type="EMBL" id="ODA35137.1"/>
    </source>
</evidence>
<organism evidence="1 2">
    <name type="scientific">Veronia pacifica</name>
    <dbReference type="NCBI Taxonomy" id="1080227"/>
    <lineage>
        <taxon>Bacteria</taxon>
        <taxon>Pseudomonadati</taxon>
        <taxon>Pseudomonadota</taxon>
        <taxon>Gammaproteobacteria</taxon>
        <taxon>Vibrionales</taxon>
        <taxon>Vibrionaceae</taxon>
        <taxon>Veronia</taxon>
    </lineage>
</organism>
<dbReference type="Proteomes" id="UP000094936">
    <property type="component" value="Unassembled WGS sequence"/>
</dbReference>
<keyword evidence="2" id="KW-1185">Reference proteome</keyword>
<accession>A0A1C3EPH7</accession>
<proteinExistence type="predicted"/>
<sequence length="314" mass="34630">MTAQTTMLEKIKAKINASDGIDQGKKSQFGKRIDKVTANKLNILCLSQSAGTKKATLSALFPGMPIEAENRNIVPCTMNHLTVWDCPTWQSDEQISTSLLAELGALMDERDENDEPLIDLVLLLADGSKNQSYAGFQMLCDHLISLRDKDAADQMVIGINYADHQQSINDNPLMAAVGSRDASLWPQPVHTIIQKSVALRHGIQSEAVEFEAGESFTTPTNLLDLLRAMFVALPTEKGLVMLNQSVAFPANYWSYNTRLSDHLVAIENAFFDYIWDKSFDGCRLDGKLGAFVGDNGEELGEILQTAVCQYLAVR</sequence>
<comment type="caution">
    <text evidence="1">The sequence shown here is derived from an EMBL/GenBank/DDBJ whole genome shotgun (WGS) entry which is preliminary data.</text>
</comment>
<protein>
    <submittedName>
        <fullName evidence="1">Uncharacterized protein</fullName>
    </submittedName>
</protein>
<reference evidence="1 2" key="1">
    <citation type="submission" date="2016-05" db="EMBL/GenBank/DDBJ databases">
        <title>Genomic Taxonomy of the Vibrionaceae.</title>
        <authorList>
            <person name="Gomez-Gil B."/>
            <person name="Enciso-Ibarra J."/>
        </authorList>
    </citation>
    <scope>NUCLEOTIDE SEQUENCE [LARGE SCALE GENOMIC DNA]</scope>
    <source>
        <strain evidence="1 2">CAIM 1920</strain>
    </source>
</reference>
<dbReference type="OrthoDB" id="9255830at2"/>
<dbReference type="STRING" id="1080227.A8L45_05555"/>
<dbReference type="RefSeq" id="WP_068900056.1">
    <property type="nucleotide sequence ID" value="NZ_LYBM01000006.1"/>
</dbReference>